<reference evidence="1" key="1">
    <citation type="submission" date="2014-09" db="EMBL/GenBank/DDBJ databases">
        <authorList>
            <person name="Magalhaes I.L.F."/>
            <person name="Oliveira U."/>
            <person name="Santos F.R."/>
            <person name="Vidigal T.H.D.A."/>
            <person name="Brescovit A.D."/>
            <person name="Santos A.J."/>
        </authorList>
    </citation>
    <scope>NUCLEOTIDE SEQUENCE</scope>
    <source>
        <tissue evidence="1">Shoot tissue taken approximately 20 cm above the soil surface</tissue>
    </source>
</reference>
<evidence type="ECO:0000313" key="1">
    <source>
        <dbReference type="EMBL" id="JAD36637.1"/>
    </source>
</evidence>
<protein>
    <submittedName>
        <fullName evidence="1">Uncharacterized protein</fullName>
    </submittedName>
</protein>
<dbReference type="AlphaFoldDB" id="A0A0A8ZP93"/>
<organism evidence="1">
    <name type="scientific">Arundo donax</name>
    <name type="common">Giant reed</name>
    <name type="synonym">Donax arundinaceus</name>
    <dbReference type="NCBI Taxonomy" id="35708"/>
    <lineage>
        <taxon>Eukaryota</taxon>
        <taxon>Viridiplantae</taxon>
        <taxon>Streptophyta</taxon>
        <taxon>Embryophyta</taxon>
        <taxon>Tracheophyta</taxon>
        <taxon>Spermatophyta</taxon>
        <taxon>Magnoliopsida</taxon>
        <taxon>Liliopsida</taxon>
        <taxon>Poales</taxon>
        <taxon>Poaceae</taxon>
        <taxon>PACMAD clade</taxon>
        <taxon>Arundinoideae</taxon>
        <taxon>Arundineae</taxon>
        <taxon>Arundo</taxon>
    </lineage>
</organism>
<reference evidence="1" key="2">
    <citation type="journal article" date="2015" name="Data Brief">
        <title>Shoot transcriptome of the giant reed, Arundo donax.</title>
        <authorList>
            <person name="Barrero R.A."/>
            <person name="Guerrero F.D."/>
            <person name="Moolhuijzen P."/>
            <person name="Goolsby J.A."/>
            <person name="Tidwell J."/>
            <person name="Bellgard S.E."/>
            <person name="Bellgard M.I."/>
        </authorList>
    </citation>
    <scope>NUCLEOTIDE SEQUENCE</scope>
    <source>
        <tissue evidence="1">Shoot tissue taken approximately 20 cm above the soil surface</tissue>
    </source>
</reference>
<accession>A0A0A8ZP93</accession>
<dbReference type="EMBL" id="GBRH01261258">
    <property type="protein sequence ID" value="JAD36637.1"/>
    <property type="molecule type" value="Transcribed_RNA"/>
</dbReference>
<name>A0A0A8ZP93_ARUDO</name>
<sequence>MEALFCWIFTDNQNRLAKLEVCPGTKVGGRSATQIID</sequence>
<proteinExistence type="predicted"/>